<dbReference type="Proteomes" id="UP001151760">
    <property type="component" value="Unassembled WGS sequence"/>
</dbReference>
<evidence type="ECO:0000313" key="2">
    <source>
        <dbReference type="Proteomes" id="UP001151760"/>
    </source>
</evidence>
<evidence type="ECO:0000313" key="1">
    <source>
        <dbReference type="EMBL" id="GJT77214.1"/>
    </source>
</evidence>
<reference evidence="1" key="1">
    <citation type="journal article" date="2022" name="Int. J. Mol. Sci.">
        <title>Draft Genome of Tanacetum Coccineum: Genomic Comparison of Closely Related Tanacetum-Family Plants.</title>
        <authorList>
            <person name="Yamashiro T."/>
            <person name="Shiraishi A."/>
            <person name="Nakayama K."/>
            <person name="Satake H."/>
        </authorList>
    </citation>
    <scope>NUCLEOTIDE SEQUENCE</scope>
</reference>
<sequence length="99" mass="10946">MERVKPSCRITKTSIVFRMDLYRGDNAHTVKRRLLIALSVPVEECSLTFGDMVLKNDIIPSSISTKPETIFIDALRLLAFLQLIGVDPVPVRGGLGGAY</sequence>
<accession>A0ABQ5GP18</accession>
<dbReference type="EMBL" id="BQNB010018692">
    <property type="protein sequence ID" value="GJT77214.1"/>
    <property type="molecule type" value="Genomic_DNA"/>
</dbReference>
<organism evidence="1 2">
    <name type="scientific">Tanacetum coccineum</name>
    <dbReference type="NCBI Taxonomy" id="301880"/>
    <lineage>
        <taxon>Eukaryota</taxon>
        <taxon>Viridiplantae</taxon>
        <taxon>Streptophyta</taxon>
        <taxon>Embryophyta</taxon>
        <taxon>Tracheophyta</taxon>
        <taxon>Spermatophyta</taxon>
        <taxon>Magnoliopsida</taxon>
        <taxon>eudicotyledons</taxon>
        <taxon>Gunneridae</taxon>
        <taxon>Pentapetalae</taxon>
        <taxon>asterids</taxon>
        <taxon>campanulids</taxon>
        <taxon>Asterales</taxon>
        <taxon>Asteraceae</taxon>
        <taxon>Asteroideae</taxon>
        <taxon>Anthemideae</taxon>
        <taxon>Anthemidinae</taxon>
        <taxon>Tanacetum</taxon>
    </lineage>
</organism>
<keyword evidence="2" id="KW-1185">Reference proteome</keyword>
<proteinExistence type="predicted"/>
<comment type="caution">
    <text evidence="1">The sequence shown here is derived from an EMBL/GenBank/DDBJ whole genome shotgun (WGS) entry which is preliminary data.</text>
</comment>
<gene>
    <name evidence="1" type="ORF">Tco_1043939</name>
</gene>
<reference evidence="1" key="2">
    <citation type="submission" date="2022-01" db="EMBL/GenBank/DDBJ databases">
        <authorList>
            <person name="Yamashiro T."/>
            <person name="Shiraishi A."/>
            <person name="Satake H."/>
            <person name="Nakayama K."/>
        </authorList>
    </citation>
    <scope>NUCLEOTIDE SEQUENCE</scope>
</reference>
<name>A0ABQ5GP18_9ASTR</name>
<protein>
    <submittedName>
        <fullName evidence="1">Uncharacterized protein</fullName>
    </submittedName>
</protein>